<dbReference type="InterPro" id="IPR026444">
    <property type="entry name" value="Secre_tail"/>
</dbReference>
<evidence type="ECO:0000256" key="3">
    <source>
        <dbReference type="SAM" id="SignalP"/>
    </source>
</evidence>
<reference evidence="5 6" key="1">
    <citation type="submission" date="2023-09" db="EMBL/GenBank/DDBJ databases">
        <title>Novel taxa isolated from Blanes Bay.</title>
        <authorList>
            <person name="Rey-Velasco X."/>
            <person name="Lucena T."/>
        </authorList>
    </citation>
    <scope>NUCLEOTIDE SEQUENCE [LARGE SCALE GENOMIC DNA]</scope>
    <source>
        <strain evidence="5 6">S356</strain>
    </source>
</reference>
<feature type="signal peptide" evidence="3">
    <location>
        <begin position="1"/>
        <end position="30"/>
    </location>
</feature>
<comment type="caution">
    <text evidence="5">The sequence shown here is derived from an EMBL/GenBank/DDBJ whole genome shotgun (WGS) entry which is preliminary data.</text>
</comment>
<evidence type="ECO:0000313" key="5">
    <source>
        <dbReference type="EMBL" id="MDT7831597.1"/>
    </source>
</evidence>
<dbReference type="Proteomes" id="UP001257277">
    <property type="component" value="Unassembled WGS sequence"/>
</dbReference>
<feature type="region of interest" description="Disordered" evidence="2">
    <location>
        <begin position="186"/>
        <end position="219"/>
    </location>
</feature>
<proteinExistence type="predicted"/>
<evidence type="ECO:0000313" key="6">
    <source>
        <dbReference type="Proteomes" id="UP001257277"/>
    </source>
</evidence>
<dbReference type="EMBL" id="JAVTTO010000002">
    <property type="protein sequence ID" value="MDT7831597.1"/>
    <property type="molecule type" value="Genomic_DNA"/>
</dbReference>
<protein>
    <submittedName>
        <fullName evidence="5">T9SS type A sorting domain-containing protein</fullName>
    </submittedName>
</protein>
<organism evidence="5 6">
    <name type="scientific">Asprobacillus argus</name>
    <dbReference type="NCBI Taxonomy" id="3076534"/>
    <lineage>
        <taxon>Bacteria</taxon>
        <taxon>Pseudomonadati</taxon>
        <taxon>Bacteroidota</taxon>
        <taxon>Flavobacteriia</taxon>
        <taxon>Flavobacteriales</taxon>
        <taxon>Flavobacteriaceae</taxon>
        <taxon>Asprobacillus</taxon>
    </lineage>
</organism>
<dbReference type="Pfam" id="PF18962">
    <property type="entry name" value="Por_Secre_tail"/>
    <property type="match status" value="1"/>
</dbReference>
<name>A0ABU3LEU5_9FLAO</name>
<keyword evidence="6" id="KW-1185">Reference proteome</keyword>
<sequence length="725" mass="76706">MMKNYEKRRFKIGTLIWMLSVFLLSGSLFAQTVTFSFANAKMTDGSGGVGTTHYEVDVMLTTDTDFKLGIGQIYIDYNTAAFGTSIAGGNLTTNHPAGSATGYILDTRVFGGFANFYNALNVVNNTSSKVSIDWNQAQTAANLPAANVTVAGSPTLLMHLTIQYTDNTQDPMIAFDAGLSDNLSNTAGDGPLGTGDPSVNITNDSYDSSGSKLSNTWTGGTSTDWDITSNWSLGSVPTGTSDVVIADVANAPVASGAISVNEMTINTGAQLTVNGAVTNNGVITINSGGSLIAKTSVSGNITYNRSIGTTNWYLISSPVTNQDIDAFAGAEGLASGTSNNRGLSNYNNSTPGWEYYQDGASGSGNFPQGAGRSIKLAATGDIAFTGSMPVSDVGIAITSNANAFNLVGNPYPSFIPANTNADGTNNVLTINSSDLTEQTVWFWNEGTSAYQPINQASGARYIAPAQGFFVSSNGSNTFNFTEAMQSHQADNFQRNANTRPEIKLSLANGSELRETELYYIEGTTTAWDNGYDSSIFGGADHSFAIYTQLVSDNAGENLGIQSLPDSGYETMIVPVGVNAAAGTEITISATSLNLPSGMNVYLEDKDDNTFTLLDGSSEFTTTLSEELNGIGRFYLHTTTSTLSTEGFTLDHVSVFLSEKDNLRVVGIQSGDAQVSIYDILGKEVLRTTFVGTGVNDIRLPNLKSSVYIIQMVTQEGKLNKKIIIE</sequence>
<feature type="chain" id="PRO_5045882682" evidence="3">
    <location>
        <begin position="31"/>
        <end position="725"/>
    </location>
</feature>
<dbReference type="RefSeq" id="WP_349240857.1">
    <property type="nucleotide sequence ID" value="NZ_JAVTTO010000002.1"/>
</dbReference>
<dbReference type="NCBIfam" id="TIGR04183">
    <property type="entry name" value="Por_Secre_tail"/>
    <property type="match status" value="1"/>
</dbReference>
<keyword evidence="1 3" id="KW-0732">Signal</keyword>
<accession>A0ABU3LEU5</accession>
<evidence type="ECO:0000259" key="4">
    <source>
        <dbReference type="Pfam" id="PF18962"/>
    </source>
</evidence>
<evidence type="ECO:0000256" key="2">
    <source>
        <dbReference type="SAM" id="MobiDB-lite"/>
    </source>
</evidence>
<feature type="domain" description="Secretion system C-terminal sorting" evidence="4">
    <location>
        <begin position="668"/>
        <end position="724"/>
    </location>
</feature>
<gene>
    <name evidence="5" type="ORF">RQM59_04355</name>
</gene>
<evidence type="ECO:0000256" key="1">
    <source>
        <dbReference type="ARBA" id="ARBA00022729"/>
    </source>
</evidence>
<feature type="compositionally biased region" description="Polar residues" evidence="2">
    <location>
        <begin position="197"/>
        <end position="219"/>
    </location>
</feature>